<dbReference type="HOGENOM" id="CLU_2870962_0_0_1"/>
<accession>A0A072UA17</accession>
<name>A0A072UA17_MEDTR</name>
<evidence type="ECO:0008006" key="4">
    <source>
        <dbReference type="Google" id="ProtNLM"/>
    </source>
</evidence>
<evidence type="ECO:0000313" key="1">
    <source>
        <dbReference type="EMBL" id="KEH26472.1"/>
    </source>
</evidence>
<dbReference type="Proteomes" id="UP000002051">
    <property type="component" value="Chromosome 6"/>
</dbReference>
<evidence type="ECO:0000313" key="3">
    <source>
        <dbReference type="Proteomes" id="UP000002051"/>
    </source>
</evidence>
<reference evidence="1 3" key="2">
    <citation type="journal article" date="2014" name="BMC Genomics">
        <title>An improved genome release (version Mt4.0) for the model legume Medicago truncatula.</title>
        <authorList>
            <person name="Tang H."/>
            <person name="Krishnakumar V."/>
            <person name="Bidwell S."/>
            <person name="Rosen B."/>
            <person name="Chan A."/>
            <person name="Zhou S."/>
            <person name="Gentzbittel L."/>
            <person name="Childs K.L."/>
            <person name="Yandell M."/>
            <person name="Gundlach H."/>
            <person name="Mayer K.F."/>
            <person name="Schwartz D.C."/>
            <person name="Town C.D."/>
        </authorList>
    </citation>
    <scope>GENOME REANNOTATION</scope>
    <source>
        <strain evidence="1">A17</strain>
        <strain evidence="2 3">cv. Jemalong A17</strain>
    </source>
</reference>
<sequence>MNAIEVAALMGFSNVWSESDSQLVILAFKSNTVVPWGLRNRWENCIHITHRMRFRASPIYSKGNICAIGLVVR</sequence>
<reference evidence="2" key="3">
    <citation type="submission" date="2015-04" db="UniProtKB">
        <authorList>
            <consortium name="EnsemblPlants"/>
        </authorList>
    </citation>
    <scope>IDENTIFICATION</scope>
    <source>
        <strain evidence="2">cv. Jemalong A17</strain>
    </source>
</reference>
<proteinExistence type="predicted"/>
<organism evidence="1 3">
    <name type="scientific">Medicago truncatula</name>
    <name type="common">Barrel medic</name>
    <name type="synonym">Medicago tribuloides</name>
    <dbReference type="NCBI Taxonomy" id="3880"/>
    <lineage>
        <taxon>Eukaryota</taxon>
        <taxon>Viridiplantae</taxon>
        <taxon>Streptophyta</taxon>
        <taxon>Embryophyta</taxon>
        <taxon>Tracheophyta</taxon>
        <taxon>Spermatophyta</taxon>
        <taxon>Magnoliopsida</taxon>
        <taxon>eudicotyledons</taxon>
        <taxon>Gunneridae</taxon>
        <taxon>Pentapetalae</taxon>
        <taxon>rosids</taxon>
        <taxon>fabids</taxon>
        <taxon>Fabales</taxon>
        <taxon>Fabaceae</taxon>
        <taxon>Papilionoideae</taxon>
        <taxon>50 kb inversion clade</taxon>
        <taxon>NPAAA clade</taxon>
        <taxon>Hologalegina</taxon>
        <taxon>IRL clade</taxon>
        <taxon>Trifolieae</taxon>
        <taxon>Medicago</taxon>
    </lineage>
</organism>
<dbReference type="EnsemblPlants" id="KEH26472">
    <property type="protein sequence ID" value="KEH26472"/>
    <property type="gene ID" value="MTR_6g061220"/>
</dbReference>
<evidence type="ECO:0000313" key="2">
    <source>
        <dbReference type="EnsemblPlants" id="KEH26472"/>
    </source>
</evidence>
<reference evidence="1 3" key="1">
    <citation type="journal article" date="2011" name="Nature">
        <title>The Medicago genome provides insight into the evolution of rhizobial symbioses.</title>
        <authorList>
            <person name="Young N.D."/>
            <person name="Debelle F."/>
            <person name="Oldroyd G.E."/>
            <person name="Geurts R."/>
            <person name="Cannon S.B."/>
            <person name="Udvardi M.K."/>
            <person name="Benedito V.A."/>
            <person name="Mayer K.F."/>
            <person name="Gouzy J."/>
            <person name="Schoof H."/>
            <person name="Van de Peer Y."/>
            <person name="Proost S."/>
            <person name="Cook D.R."/>
            <person name="Meyers B.C."/>
            <person name="Spannagl M."/>
            <person name="Cheung F."/>
            <person name="De Mita S."/>
            <person name="Krishnakumar V."/>
            <person name="Gundlach H."/>
            <person name="Zhou S."/>
            <person name="Mudge J."/>
            <person name="Bharti A.K."/>
            <person name="Murray J.D."/>
            <person name="Naoumkina M.A."/>
            <person name="Rosen B."/>
            <person name="Silverstein K.A."/>
            <person name="Tang H."/>
            <person name="Rombauts S."/>
            <person name="Zhao P.X."/>
            <person name="Zhou P."/>
            <person name="Barbe V."/>
            <person name="Bardou P."/>
            <person name="Bechner M."/>
            <person name="Bellec A."/>
            <person name="Berger A."/>
            <person name="Berges H."/>
            <person name="Bidwell S."/>
            <person name="Bisseling T."/>
            <person name="Choisne N."/>
            <person name="Couloux A."/>
            <person name="Denny R."/>
            <person name="Deshpande S."/>
            <person name="Dai X."/>
            <person name="Doyle J.J."/>
            <person name="Dudez A.M."/>
            <person name="Farmer A.D."/>
            <person name="Fouteau S."/>
            <person name="Franken C."/>
            <person name="Gibelin C."/>
            <person name="Gish J."/>
            <person name="Goldstein S."/>
            <person name="Gonzalez A.J."/>
            <person name="Green P.J."/>
            <person name="Hallab A."/>
            <person name="Hartog M."/>
            <person name="Hua A."/>
            <person name="Humphray S.J."/>
            <person name="Jeong D.H."/>
            <person name="Jing Y."/>
            <person name="Jocker A."/>
            <person name="Kenton S.M."/>
            <person name="Kim D.J."/>
            <person name="Klee K."/>
            <person name="Lai H."/>
            <person name="Lang C."/>
            <person name="Lin S."/>
            <person name="Macmil S.L."/>
            <person name="Magdelenat G."/>
            <person name="Matthews L."/>
            <person name="McCorrison J."/>
            <person name="Monaghan E.L."/>
            <person name="Mun J.H."/>
            <person name="Najar F.Z."/>
            <person name="Nicholson C."/>
            <person name="Noirot C."/>
            <person name="O'Bleness M."/>
            <person name="Paule C.R."/>
            <person name="Poulain J."/>
            <person name="Prion F."/>
            <person name="Qin B."/>
            <person name="Qu C."/>
            <person name="Retzel E.F."/>
            <person name="Riddle C."/>
            <person name="Sallet E."/>
            <person name="Samain S."/>
            <person name="Samson N."/>
            <person name="Sanders I."/>
            <person name="Saurat O."/>
            <person name="Scarpelli C."/>
            <person name="Schiex T."/>
            <person name="Segurens B."/>
            <person name="Severin A.J."/>
            <person name="Sherrier D.J."/>
            <person name="Shi R."/>
            <person name="Sims S."/>
            <person name="Singer S.R."/>
            <person name="Sinharoy S."/>
            <person name="Sterck L."/>
            <person name="Viollet A."/>
            <person name="Wang B.B."/>
            <person name="Wang K."/>
            <person name="Wang M."/>
            <person name="Wang X."/>
            <person name="Warfsmann J."/>
            <person name="Weissenbach J."/>
            <person name="White D.D."/>
            <person name="White J.D."/>
            <person name="Wiley G.B."/>
            <person name="Wincker P."/>
            <person name="Xing Y."/>
            <person name="Yang L."/>
            <person name="Yao Z."/>
            <person name="Ying F."/>
            <person name="Zhai J."/>
            <person name="Zhou L."/>
            <person name="Zuber A."/>
            <person name="Denarie J."/>
            <person name="Dixon R.A."/>
            <person name="May G.D."/>
            <person name="Schwartz D.C."/>
            <person name="Rogers J."/>
            <person name="Quetier F."/>
            <person name="Town C.D."/>
            <person name="Roe B.A."/>
        </authorList>
    </citation>
    <scope>NUCLEOTIDE SEQUENCE [LARGE SCALE GENOMIC DNA]</scope>
    <source>
        <strain evidence="1">A17</strain>
        <strain evidence="2 3">cv. Jemalong A17</strain>
    </source>
</reference>
<protein>
    <recommendedName>
        <fullName evidence="4">RNase H type-1 domain-containing protein</fullName>
    </recommendedName>
</protein>
<gene>
    <name evidence="1" type="ordered locus">MTR_6g061220</name>
</gene>
<dbReference type="AlphaFoldDB" id="A0A072UA17"/>
<dbReference type="EMBL" id="CM001222">
    <property type="protein sequence ID" value="KEH26472.1"/>
    <property type="molecule type" value="Genomic_DNA"/>
</dbReference>
<keyword evidence="3" id="KW-1185">Reference proteome</keyword>